<dbReference type="EMBL" id="JABELV010000062">
    <property type="protein sequence ID" value="KAG7539686.1"/>
    <property type="molecule type" value="Genomic_DNA"/>
</dbReference>
<keyword evidence="2 4" id="KW-0689">Ribosomal protein</keyword>
<protein>
    <recommendedName>
        <fullName evidence="9">Ribosomal protein L11</fullName>
    </recommendedName>
</protein>
<dbReference type="Pfam" id="PF00298">
    <property type="entry name" value="Ribosomal_L11"/>
    <property type="match status" value="1"/>
</dbReference>
<keyword evidence="3 4" id="KW-0687">Ribonucleoprotein</keyword>
<feature type="domain" description="Large ribosomal subunit protein uL11 N-terminal" evidence="6">
    <location>
        <begin position="10"/>
        <end position="68"/>
    </location>
</feature>
<evidence type="ECO:0000256" key="1">
    <source>
        <dbReference type="ARBA" id="ARBA00010537"/>
    </source>
</evidence>
<dbReference type="GO" id="GO:0006412">
    <property type="term" value="P:translation"/>
    <property type="evidence" value="ECO:0007669"/>
    <property type="project" value="InterPro"/>
</dbReference>
<dbReference type="InterPro" id="IPR036769">
    <property type="entry name" value="Ribosomal_uL11_C_sf"/>
</dbReference>
<organism evidence="7 8">
    <name type="scientific">Filobasidium floriforme</name>
    <dbReference type="NCBI Taxonomy" id="5210"/>
    <lineage>
        <taxon>Eukaryota</taxon>
        <taxon>Fungi</taxon>
        <taxon>Dikarya</taxon>
        <taxon>Basidiomycota</taxon>
        <taxon>Agaricomycotina</taxon>
        <taxon>Tremellomycetes</taxon>
        <taxon>Filobasidiales</taxon>
        <taxon>Filobasidiaceae</taxon>
        <taxon>Filobasidium</taxon>
    </lineage>
</organism>
<dbReference type="GO" id="GO:0005762">
    <property type="term" value="C:mitochondrial large ribosomal subunit"/>
    <property type="evidence" value="ECO:0007669"/>
    <property type="project" value="TreeGrafter"/>
</dbReference>
<dbReference type="CDD" id="cd00349">
    <property type="entry name" value="Ribosomal_L11"/>
    <property type="match status" value="1"/>
</dbReference>
<evidence type="ECO:0000259" key="5">
    <source>
        <dbReference type="Pfam" id="PF00298"/>
    </source>
</evidence>
<keyword evidence="8" id="KW-1185">Reference proteome</keyword>
<dbReference type="Pfam" id="PF03946">
    <property type="entry name" value="Ribosomal_L11_N"/>
    <property type="match status" value="1"/>
</dbReference>
<dbReference type="GO" id="GO:0070180">
    <property type="term" value="F:large ribosomal subunit rRNA binding"/>
    <property type="evidence" value="ECO:0007669"/>
    <property type="project" value="TreeGrafter"/>
</dbReference>
<proteinExistence type="inferred from homology"/>
<dbReference type="InterPro" id="IPR000911">
    <property type="entry name" value="Ribosomal_uL11"/>
</dbReference>
<evidence type="ECO:0000256" key="3">
    <source>
        <dbReference type="ARBA" id="ARBA00023274"/>
    </source>
</evidence>
<dbReference type="PANTHER" id="PTHR11661:SF1">
    <property type="entry name" value="LARGE RIBOSOMAL SUBUNIT PROTEIN UL11M"/>
    <property type="match status" value="1"/>
</dbReference>
<dbReference type="GO" id="GO:0003735">
    <property type="term" value="F:structural constituent of ribosome"/>
    <property type="evidence" value="ECO:0007669"/>
    <property type="project" value="InterPro"/>
</dbReference>
<dbReference type="InterPro" id="IPR036796">
    <property type="entry name" value="Ribosomal_uL11_N_sf"/>
</dbReference>
<dbReference type="NCBIfam" id="TIGR01632">
    <property type="entry name" value="L11_bact"/>
    <property type="match status" value="1"/>
</dbReference>
<dbReference type="Gene3D" id="1.10.10.250">
    <property type="entry name" value="Ribosomal protein L11, C-terminal domain"/>
    <property type="match status" value="1"/>
</dbReference>
<dbReference type="Proteomes" id="UP000812966">
    <property type="component" value="Unassembled WGS sequence"/>
</dbReference>
<evidence type="ECO:0008006" key="9">
    <source>
        <dbReference type="Google" id="ProtNLM"/>
    </source>
</evidence>
<name>A0A8K0JR49_9TREE</name>
<feature type="domain" description="Large ribosomal subunit protein uL11 C-terminal" evidence="5">
    <location>
        <begin position="126"/>
        <end position="178"/>
    </location>
</feature>
<dbReference type="SMART" id="SM00649">
    <property type="entry name" value="RL11"/>
    <property type="match status" value="1"/>
</dbReference>
<dbReference type="HAMAP" id="MF_00736">
    <property type="entry name" value="Ribosomal_uL11"/>
    <property type="match status" value="1"/>
</dbReference>
<dbReference type="InterPro" id="IPR020784">
    <property type="entry name" value="Ribosomal_uL11_N"/>
</dbReference>
<dbReference type="AlphaFoldDB" id="A0A8K0JR49"/>
<dbReference type="SUPFAM" id="SSF46906">
    <property type="entry name" value="Ribosomal protein L11, C-terminal domain"/>
    <property type="match status" value="1"/>
</dbReference>
<dbReference type="InterPro" id="IPR020783">
    <property type="entry name" value="Ribosomal_uL11_C"/>
</dbReference>
<comment type="caution">
    <text evidence="7">The sequence shown here is derived from an EMBL/GenBank/DDBJ whole genome shotgun (WGS) entry which is preliminary data.</text>
</comment>
<evidence type="ECO:0000256" key="4">
    <source>
        <dbReference type="RuleBase" id="RU003978"/>
    </source>
</evidence>
<dbReference type="FunFam" id="3.30.1550.10:FF:000004">
    <property type="entry name" value="Mitochondrial 54S ribosomal protein YmL19"/>
    <property type="match status" value="1"/>
</dbReference>
<dbReference type="InterPro" id="IPR006519">
    <property type="entry name" value="Ribosomal_uL11_bac-typ"/>
</dbReference>
<sequence length="180" mass="18353">MSKAAVTQVVKILVPAGKATPSPPVGPALGARGVKAMDFCKEFNARTAHLKPTVPVPTSITINPDRTFSFSFRTPPVAHLLRTAASIDKGSTAPPSHTSRTLRAAISGSTAGGQAPASVAAKGGATSVPGGGFVGKVSVKQVYEIAKIKMGDEDLKVLGLERVARSVVGSARSMGLEVVP</sequence>
<evidence type="ECO:0000313" key="7">
    <source>
        <dbReference type="EMBL" id="KAG7539686.1"/>
    </source>
</evidence>
<accession>A0A8K0JR49</accession>
<evidence type="ECO:0000313" key="8">
    <source>
        <dbReference type="Proteomes" id="UP000812966"/>
    </source>
</evidence>
<dbReference type="SUPFAM" id="SSF54747">
    <property type="entry name" value="Ribosomal L11/L12e N-terminal domain"/>
    <property type="match status" value="1"/>
</dbReference>
<reference evidence="7" key="1">
    <citation type="submission" date="2020-04" db="EMBL/GenBank/DDBJ databases">
        <title>Analysis of mating type loci in Filobasidium floriforme.</title>
        <authorList>
            <person name="Nowrousian M."/>
        </authorList>
    </citation>
    <scope>NUCLEOTIDE SEQUENCE</scope>
    <source>
        <strain evidence="7">CBS 6242</strain>
    </source>
</reference>
<dbReference type="Gene3D" id="3.30.1550.10">
    <property type="entry name" value="Ribosomal protein L11/L12, N-terminal domain"/>
    <property type="match status" value="1"/>
</dbReference>
<comment type="similarity">
    <text evidence="1 4">Belongs to the universal ribosomal protein uL11 family.</text>
</comment>
<gene>
    <name evidence="7" type="ORF">FFLO_03403</name>
</gene>
<dbReference type="PANTHER" id="PTHR11661">
    <property type="entry name" value="60S RIBOSOMAL PROTEIN L12"/>
    <property type="match status" value="1"/>
</dbReference>
<evidence type="ECO:0000256" key="2">
    <source>
        <dbReference type="ARBA" id="ARBA00022980"/>
    </source>
</evidence>
<evidence type="ECO:0000259" key="6">
    <source>
        <dbReference type="Pfam" id="PF03946"/>
    </source>
</evidence>